<proteinExistence type="predicted"/>
<evidence type="ECO:0000313" key="2">
    <source>
        <dbReference type="EMBL" id="CAI3959946.1"/>
    </source>
</evidence>
<dbReference type="AlphaFoldDB" id="A0A9W4XIU1"/>
<sequence length="354" mass="39401">MRYYRIEIADTPTVDAGLDDNGNPITYKDVGNTPLYVYSSHLPNGQMNPGALNVTFNISISFLHNSANVGSFVQIQGLPLSLLSQAYDLRKKHIRIFGGMTKNYGMDKDNIGLLLNGIIVAPYGNWEGSNQTLSFYIIPSTFVDQKSIMMPWAKDQKLSEAIKSALITSFPKHRVVVDIRPANDVKALKAQGAEGKNIETFAIALNQQKDVYKMTSAINMYVHDNTIYVTDHPLGKKIQLETKDMVGQPTWSDNNDITVSLVLRPDININDIVVFPKESAILGVIKPSNNIADSYFNRGLNADIKNKPIFQGEYMVLSVQPVANYKSPSPQDWITFLTLSTINAEDNVLVERVI</sequence>
<keyword evidence="4" id="KW-1185">Reference proteome</keyword>
<evidence type="ECO:0000313" key="1">
    <source>
        <dbReference type="EMBL" id="CAI3958225.1"/>
    </source>
</evidence>
<dbReference type="RefSeq" id="WP_271790656.1">
    <property type="nucleotide sequence ID" value="NZ_CAMXCM010000011.1"/>
</dbReference>
<name>A0A9W4XIU1_9PROT</name>
<evidence type="ECO:0000313" key="3">
    <source>
        <dbReference type="Proteomes" id="UP001154255"/>
    </source>
</evidence>
<organism evidence="1 3">
    <name type="scientific">Commensalibacter communis</name>
    <dbReference type="NCBI Taxonomy" id="2972786"/>
    <lineage>
        <taxon>Bacteria</taxon>
        <taxon>Pseudomonadati</taxon>
        <taxon>Pseudomonadota</taxon>
        <taxon>Alphaproteobacteria</taxon>
        <taxon>Acetobacterales</taxon>
        <taxon>Acetobacteraceae</taxon>
    </lineage>
</organism>
<dbReference type="Proteomes" id="UP001154255">
    <property type="component" value="Unassembled WGS sequence"/>
</dbReference>
<gene>
    <name evidence="2" type="ORF">R53529_LOCUS2240</name>
    <name evidence="1" type="ORF">R53530_LOCUS2256</name>
</gene>
<dbReference type="Proteomes" id="UP001154259">
    <property type="component" value="Unassembled WGS sequence"/>
</dbReference>
<dbReference type="EMBL" id="CAMXCS010000011">
    <property type="protein sequence ID" value="CAI3959946.1"/>
    <property type="molecule type" value="Genomic_DNA"/>
</dbReference>
<reference evidence="1" key="1">
    <citation type="submission" date="2022-10" db="EMBL/GenBank/DDBJ databases">
        <authorList>
            <person name="Botero Cardona J."/>
        </authorList>
    </citation>
    <scope>NUCLEOTIDE SEQUENCE</scope>
    <source>
        <strain evidence="1">LMG 31819</strain>
        <strain evidence="2">R-53529</strain>
    </source>
</reference>
<evidence type="ECO:0000313" key="4">
    <source>
        <dbReference type="Proteomes" id="UP001154259"/>
    </source>
</evidence>
<comment type="caution">
    <text evidence="1">The sequence shown here is derived from an EMBL/GenBank/DDBJ whole genome shotgun (WGS) entry which is preliminary data.</text>
</comment>
<accession>A0A9W4XIU1</accession>
<dbReference type="EMBL" id="CAMXCM010000011">
    <property type="protein sequence ID" value="CAI3958225.1"/>
    <property type="molecule type" value="Genomic_DNA"/>
</dbReference>
<protein>
    <submittedName>
        <fullName evidence="1">Uncharacterized protein</fullName>
    </submittedName>
</protein>